<evidence type="ECO:0000313" key="2">
    <source>
        <dbReference type="RefSeq" id="XP_013412135.1"/>
    </source>
</evidence>
<name>A0A1S3JP43_LINAN</name>
<reference evidence="2 3" key="1">
    <citation type="submission" date="2025-04" db="UniProtKB">
        <authorList>
            <consortium name="RefSeq"/>
        </authorList>
    </citation>
    <scope>IDENTIFICATION</scope>
    <source>
        <tissue evidence="2 3">Gonads</tissue>
    </source>
</reference>
<dbReference type="RefSeq" id="XP_013412135.1">
    <property type="nucleotide sequence ID" value="XM_013556681.2"/>
</dbReference>
<dbReference type="AlphaFoldDB" id="A0A1S3JP43"/>
<accession>A0A1S3JP43</accession>
<dbReference type="GeneID" id="106174909"/>
<evidence type="ECO:0000313" key="3">
    <source>
        <dbReference type="RefSeq" id="XP_013412136.1"/>
    </source>
</evidence>
<dbReference type="RefSeq" id="XP_013412136.1">
    <property type="nucleotide sequence ID" value="XM_013556682.1"/>
</dbReference>
<keyword evidence="1" id="KW-1185">Reference proteome</keyword>
<dbReference type="Proteomes" id="UP000085678">
    <property type="component" value="Unplaced"/>
</dbReference>
<proteinExistence type="predicted"/>
<evidence type="ECO:0000313" key="1">
    <source>
        <dbReference type="Proteomes" id="UP000085678"/>
    </source>
</evidence>
<organism evidence="1 2">
    <name type="scientific">Lingula anatina</name>
    <name type="common">Brachiopod</name>
    <name type="synonym">Lingula unguis</name>
    <dbReference type="NCBI Taxonomy" id="7574"/>
    <lineage>
        <taxon>Eukaryota</taxon>
        <taxon>Metazoa</taxon>
        <taxon>Spiralia</taxon>
        <taxon>Lophotrochozoa</taxon>
        <taxon>Brachiopoda</taxon>
        <taxon>Linguliformea</taxon>
        <taxon>Lingulata</taxon>
        <taxon>Lingulida</taxon>
        <taxon>Linguloidea</taxon>
        <taxon>Lingulidae</taxon>
        <taxon>Lingula</taxon>
    </lineage>
</organism>
<dbReference type="KEGG" id="lak:106174909"/>
<protein>
    <submittedName>
        <fullName evidence="2">Uncharacterized protein LOC106174909 isoform X1</fullName>
    </submittedName>
    <submittedName>
        <fullName evidence="3">Uncharacterized protein LOC106174909 isoform X2</fullName>
    </submittedName>
</protein>
<sequence>MLVYKVGTRMLYLSILSHIGFPIYQKATAYNTNQLSPRNSPSLRPVYTGDCPFFKSTHIGVRGQFPGYVQFNLVHTDINTTRTFREAAHDASAAIQGRVVDHYVANVTAFAKGSCLSVCGSDFMGCQGCSENKLELQVTPPLPNGSMYLALEGPTTALLIPQHYYVVELYCVLKGNNMNFVKDMYQWPDGYSNITLVSTCDFNHVRPGKEYIFLSSHLDLSNFKLGYAFEATEERQRVLRKLCDYHRTPVVNHSSMSNFRRCATTKRPGEQSISCDDLDKKSQGLTALPTLLNMTLAVISAIVVKRYF</sequence>
<gene>
    <name evidence="2 3" type="primary">LOC106174909</name>
</gene>